<accession>A0ABV8I6S4</accession>
<name>A0ABV8I6S4_9ACTN</name>
<evidence type="ECO:0000256" key="3">
    <source>
        <dbReference type="ARBA" id="ARBA00022801"/>
    </source>
</evidence>
<dbReference type="InterPro" id="IPR001818">
    <property type="entry name" value="Pept_M10_metallopeptidase"/>
</dbReference>
<keyword evidence="4" id="KW-0862">Zinc</keyword>
<feature type="domain" description="Peptidase M10 metallopeptidase" evidence="5">
    <location>
        <begin position="131"/>
        <end position="195"/>
    </location>
</feature>
<organism evidence="6 7">
    <name type="scientific">Planomonospora corallina</name>
    <dbReference type="NCBI Taxonomy" id="1806052"/>
    <lineage>
        <taxon>Bacteria</taxon>
        <taxon>Bacillati</taxon>
        <taxon>Actinomycetota</taxon>
        <taxon>Actinomycetes</taxon>
        <taxon>Streptosporangiales</taxon>
        <taxon>Streptosporangiaceae</taxon>
        <taxon>Planomonospora</taxon>
    </lineage>
</organism>
<evidence type="ECO:0000313" key="6">
    <source>
        <dbReference type="EMBL" id="MFC4058981.1"/>
    </source>
</evidence>
<dbReference type="Proteomes" id="UP001595850">
    <property type="component" value="Unassembled WGS sequence"/>
</dbReference>
<dbReference type="EMBL" id="JBHSBM010000016">
    <property type="protein sequence ID" value="MFC4058981.1"/>
    <property type="molecule type" value="Genomic_DNA"/>
</dbReference>
<proteinExistence type="predicted"/>
<reference evidence="7" key="1">
    <citation type="journal article" date="2019" name="Int. J. Syst. Evol. Microbiol.">
        <title>The Global Catalogue of Microorganisms (GCM) 10K type strain sequencing project: providing services to taxonomists for standard genome sequencing and annotation.</title>
        <authorList>
            <consortium name="The Broad Institute Genomics Platform"/>
            <consortium name="The Broad Institute Genome Sequencing Center for Infectious Disease"/>
            <person name="Wu L."/>
            <person name="Ma J."/>
        </authorList>
    </citation>
    <scope>NUCLEOTIDE SEQUENCE [LARGE SCALE GENOMIC DNA]</scope>
    <source>
        <strain evidence="7">TBRC 4489</strain>
    </source>
</reference>
<evidence type="ECO:0000256" key="1">
    <source>
        <dbReference type="ARBA" id="ARBA00022670"/>
    </source>
</evidence>
<evidence type="ECO:0000259" key="5">
    <source>
        <dbReference type="Pfam" id="PF00413"/>
    </source>
</evidence>
<dbReference type="GO" id="GO:0008237">
    <property type="term" value="F:metallopeptidase activity"/>
    <property type="evidence" value="ECO:0007669"/>
    <property type="project" value="UniProtKB-KW"/>
</dbReference>
<keyword evidence="6" id="KW-0482">Metalloprotease</keyword>
<dbReference type="RefSeq" id="WP_377287304.1">
    <property type="nucleotide sequence ID" value="NZ_JBHSBM010000016.1"/>
</dbReference>
<keyword evidence="1" id="KW-0645">Protease</keyword>
<evidence type="ECO:0000256" key="2">
    <source>
        <dbReference type="ARBA" id="ARBA00022723"/>
    </source>
</evidence>
<gene>
    <name evidence="6" type="ORF">ACFOWE_11780</name>
</gene>
<dbReference type="SUPFAM" id="SSF55486">
    <property type="entry name" value="Metalloproteases ('zincins'), catalytic domain"/>
    <property type="match status" value="1"/>
</dbReference>
<sequence length="213" mass="23088">MEESGRRTGADGYRFLHTRDDGEPVRWSTCEPIGYVVRPEGRPEGAERLLRESVGRISEVTGLRFSYQGSIGEAPGDGRKAYQPDRYGERWAPVLIAYSAPDEYPRLRGQAAGYGGPVYVRAGNGTPRYVSGMVVFDAGQMASMGGDDAMRAVMLHELAHLVGLGHVDDPGQLMNPVQYGRRVTTLQGGDLAGLKAVGDGQCYEPVEPRSIGQ</sequence>
<protein>
    <submittedName>
        <fullName evidence="6">Matrixin family metalloprotease</fullName>
        <ecNumber evidence="6">3.4.24.-</ecNumber>
    </submittedName>
</protein>
<keyword evidence="3 6" id="KW-0378">Hydrolase</keyword>
<keyword evidence="7" id="KW-1185">Reference proteome</keyword>
<dbReference type="EC" id="3.4.24.-" evidence="6"/>
<keyword evidence="2" id="KW-0479">Metal-binding</keyword>
<dbReference type="Gene3D" id="3.40.390.10">
    <property type="entry name" value="Collagenase (Catalytic Domain)"/>
    <property type="match status" value="1"/>
</dbReference>
<dbReference type="InterPro" id="IPR024079">
    <property type="entry name" value="MetalloPept_cat_dom_sf"/>
</dbReference>
<comment type="caution">
    <text evidence="6">The sequence shown here is derived from an EMBL/GenBank/DDBJ whole genome shotgun (WGS) entry which is preliminary data.</text>
</comment>
<evidence type="ECO:0000313" key="7">
    <source>
        <dbReference type="Proteomes" id="UP001595850"/>
    </source>
</evidence>
<dbReference type="Pfam" id="PF00413">
    <property type="entry name" value="Peptidase_M10"/>
    <property type="match status" value="1"/>
</dbReference>
<evidence type="ECO:0000256" key="4">
    <source>
        <dbReference type="ARBA" id="ARBA00022833"/>
    </source>
</evidence>